<evidence type="ECO:0008006" key="3">
    <source>
        <dbReference type="Google" id="ProtNLM"/>
    </source>
</evidence>
<proteinExistence type="predicted"/>
<reference evidence="2" key="1">
    <citation type="submission" date="2016-03" db="EMBL/GenBank/DDBJ databases">
        <authorList>
            <person name="Johnson T.J."/>
            <person name="Youmans B."/>
            <person name="Case K."/>
            <person name="Noll S."/>
        </authorList>
    </citation>
    <scope>NUCLEOTIDE SEQUENCE [LARGE SCALE GENOMIC DNA]</scope>
    <source>
        <strain evidence="2">UMNLAv8</strain>
    </source>
</reference>
<dbReference type="AlphaFoldDB" id="A0A179C6J6"/>
<dbReference type="Proteomes" id="UP000078520">
    <property type="component" value="Unassembled WGS sequence"/>
</dbReference>
<evidence type="ECO:0000313" key="2">
    <source>
        <dbReference type="Proteomes" id="UP000078520"/>
    </source>
</evidence>
<protein>
    <recommendedName>
        <fullName evidence="3">DNA-binding protein</fullName>
    </recommendedName>
</protein>
<dbReference type="EMBL" id="LVKI01000052">
    <property type="protein sequence ID" value="OAQ06720.1"/>
    <property type="molecule type" value="Genomic_DNA"/>
</dbReference>
<comment type="caution">
    <text evidence="1">The sequence shown here is derived from an EMBL/GenBank/DDBJ whole genome shotgun (WGS) entry which is preliminary data.</text>
</comment>
<dbReference type="OrthoDB" id="2329255at2"/>
<evidence type="ECO:0000313" key="1">
    <source>
        <dbReference type="EMBL" id="OAQ06720.1"/>
    </source>
</evidence>
<sequence length="91" mass="10476">MFQIVLDQTQKEELGKDIYTTVTDAIEKARKEEQHAKPYLNKKEMCQWLGISYATLTKFIAYGLPVANIDGMKLIGKETAVKFLKEHEELL</sequence>
<name>A0A179C6J6_9LACO</name>
<dbReference type="RefSeq" id="WP_064208402.1">
    <property type="nucleotide sequence ID" value="NZ_LVKC01000003.1"/>
</dbReference>
<dbReference type="InterPro" id="IPR009061">
    <property type="entry name" value="DNA-bd_dom_put_sf"/>
</dbReference>
<dbReference type="SUPFAM" id="SSF46955">
    <property type="entry name" value="Putative DNA-binding domain"/>
    <property type="match status" value="1"/>
</dbReference>
<accession>A0A179C6J6</accession>
<gene>
    <name evidence="1" type="ORF">A3O14_07590</name>
</gene>
<organism evidence="1 2">
    <name type="scientific">Ligilactobacillus aviarius</name>
    <dbReference type="NCBI Taxonomy" id="1606"/>
    <lineage>
        <taxon>Bacteria</taxon>
        <taxon>Bacillati</taxon>
        <taxon>Bacillota</taxon>
        <taxon>Bacilli</taxon>
        <taxon>Lactobacillales</taxon>
        <taxon>Lactobacillaceae</taxon>
        <taxon>Ligilactobacillus</taxon>
    </lineage>
</organism>